<dbReference type="AlphaFoldDB" id="A0AAJ5C018"/>
<sequence>MKFRKAHIMDLERIIELLSDDMLGNMREAYRHPLPAEYITAFNKINEDKNQELIVMESEDGKVIGCLQLTFIQYLTYRGGIRAQIEGVRIDKAERSKGYGEKMIRYAIRRAKGKSAHVLQLTVDKVRPEALKFYEKLGFKASHEGMKLHL</sequence>
<dbReference type="PANTHER" id="PTHR43072:SF23">
    <property type="entry name" value="UPF0039 PROTEIN C11D3.02C"/>
    <property type="match status" value="1"/>
</dbReference>
<organism evidence="4 5">
    <name type="scientific">Sphingobacterium mizutaii</name>
    <dbReference type="NCBI Taxonomy" id="1010"/>
    <lineage>
        <taxon>Bacteria</taxon>
        <taxon>Pseudomonadati</taxon>
        <taxon>Bacteroidota</taxon>
        <taxon>Sphingobacteriia</taxon>
        <taxon>Sphingobacteriales</taxon>
        <taxon>Sphingobacteriaceae</taxon>
        <taxon>Sphingobacterium</taxon>
    </lineage>
</organism>
<dbReference type="InterPro" id="IPR000182">
    <property type="entry name" value="GNAT_dom"/>
</dbReference>
<protein>
    <submittedName>
        <fullName evidence="4">Predicted acetyltransferase</fullName>
    </submittedName>
</protein>
<dbReference type="Pfam" id="PF00583">
    <property type="entry name" value="Acetyltransf_1"/>
    <property type="match status" value="1"/>
</dbReference>
<proteinExistence type="predicted"/>
<dbReference type="EMBL" id="LT906468">
    <property type="protein sequence ID" value="SNV48345.1"/>
    <property type="molecule type" value="Genomic_DNA"/>
</dbReference>
<dbReference type="Gene3D" id="3.40.630.30">
    <property type="match status" value="1"/>
</dbReference>
<evidence type="ECO:0000313" key="4">
    <source>
        <dbReference type="EMBL" id="SNV48345.1"/>
    </source>
</evidence>
<evidence type="ECO:0000256" key="1">
    <source>
        <dbReference type="ARBA" id="ARBA00022679"/>
    </source>
</evidence>
<dbReference type="SUPFAM" id="SSF55729">
    <property type="entry name" value="Acyl-CoA N-acyltransferases (Nat)"/>
    <property type="match status" value="1"/>
</dbReference>
<dbReference type="CDD" id="cd04301">
    <property type="entry name" value="NAT_SF"/>
    <property type="match status" value="1"/>
</dbReference>
<keyword evidence="1" id="KW-0808">Transferase</keyword>
<keyword evidence="2" id="KW-0012">Acyltransferase</keyword>
<name>A0AAJ5C018_9SPHI</name>
<dbReference type="PANTHER" id="PTHR43072">
    <property type="entry name" value="N-ACETYLTRANSFERASE"/>
    <property type="match status" value="1"/>
</dbReference>
<dbReference type="InterPro" id="IPR016181">
    <property type="entry name" value="Acyl_CoA_acyltransferase"/>
</dbReference>
<dbReference type="KEGG" id="smiz:4412673_01535"/>
<dbReference type="PROSITE" id="PS51186">
    <property type="entry name" value="GNAT"/>
    <property type="match status" value="1"/>
</dbReference>
<gene>
    <name evidence="4" type="ORF">SAMEA4412673_01535</name>
</gene>
<reference evidence="4 5" key="1">
    <citation type="submission" date="2017-06" db="EMBL/GenBank/DDBJ databases">
        <authorList>
            <consortium name="Pathogen Informatics"/>
        </authorList>
    </citation>
    <scope>NUCLEOTIDE SEQUENCE [LARGE SCALE GENOMIC DNA]</scope>
    <source>
        <strain evidence="4 5">NCTC12149</strain>
    </source>
</reference>
<evidence type="ECO:0000259" key="3">
    <source>
        <dbReference type="PROSITE" id="PS51186"/>
    </source>
</evidence>
<evidence type="ECO:0000313" key="5">
    <source>
        <dbReference type="Proteomes" id="UP000215355"/>
    </source>
</evidence>
<dbReference type="Proteomes" id="UP000215355">
    <property type="component" value="Chromosome 1"/>
</dbReference>
<feature type="domain" description="N-acetyltransferase" evidence="3">
    <location>
        <begin position="1"/>
        <end position="150"/>
    </location>
</feature>
<evidence type="ECO:0000256" key="2">
    <source>
        <dbReference type="ARBA" id="ARBA00023315"/>
    </source>
</evidence>
<accession>A0AAJ5C018</accession>
<dbReference type="GO" id="GO:0016747">
    <property type="term" value="F:acyltransferase activity, transferring groups other than amino-acyl groups"/>
    <property type="evidence" value="ECO:0007669"/>
    <property type="project" value="InterPro"/>
</dbReference>